<organism evidence="8 9">
    <name type="scientific">Pelagibacterium flavum</name>
    <dbReference type="NCBI Taxonomy" id="2984530"/>
    <lineage>
        <taxon>Bacteria</taxon>
        <taxon>Pseudomonadati</taxon>
        <taxon>Pseudomonadota</taxon>
        <taxon>Alphaproteobacteria</taxon>
        <taxon>Hyphomicrobiales</taxon>
        <taxon>Devosiaceae</taxon>
        <taxon>Pelagibacterium</taxon>
    </lineage>
</organism>
<evidence type="ECO:0000256" key="6">
    <source>
        <dbReference type="SAM" id="Phobius"/>
    </source>
</evidence>
<evidence type="ECO:0000256" key="3">
    <source>
        <dbReference type="ARBA" id="ARBA00022692"/>
    </source>
</evidence>
<evidence type="ECO:0000313" key="8">
    <source>
        <dbReference type="EMBL" id="UYQ73780.1"/>
    </source>
</evidence>
<dbReference type="InterPro" id="IPR037185">
    <property type="entry name" value="EmrE-like"/>
</dbReference>
<keyword evidence="3 6" id="KW-0812">Transmembrane</keyword>
<evidence type="ECO:0000256" key="4">
    <source>
        <dbReference type="ARBA" id="ARBA00022989"/>
    </source>
</evidence>
<dbReference type="PANTHER" id="PTHR22911">
    <property type="entry name" value="ACYL-MALONYL CONDENSING ENZYME-RELATED"/>
    <property type="match status" value="1"/>
</dbReference>
<keyword evidence="4 6" id="KW-1133">Transmembrane helix</keyword>
<proteinExistence type="inferred from homology"/>
<feature type="transmembrane region" description="Helical" evidence="6">
    <location>
        <begin position="12"/>
        <end position="29"/>
    </location>
</feature>
<evidence type="ECO:0000259" key="7">
    <source>
        <dbReference type="Pfam" id="PF00892"/>
    </source>
</evidence>
<feature type="transmembrane region" description="Helical" evidence="6">
    <location>
        <begin position="130"/>
        <end position="147"/>
    </location>
</feature>
<dbReference type="SUPFAM" id="SSF103481">
    <property type="entry name" value="Multidrug resistance efflux transporter EmrE"/>
    <property type="match status" value="2"/>
</dbReference>
<feature type="transmembrane region" description="Helical" evidence="6">
    <location>
        <begin position="153"/>
        <end position="175"/>
    </location>
</feature>
<dbReference type="PANTHER" id="PTHR22911:SF6">
    <property type="entry name" value="SOLUTE CARRIER FAMILY 35 MEMBER G1"/>
    <property type="match status" value="1"/>
</dbReference>
<feature type="transmembrane region" description="Helical" evidence="6">
    <location>
        <begin position="104"/>
        <end position="123"/>
    </location>
</feature>
<feature type="transmembrane region" description="Helical" evidence="6">
    <location>
        <begin position="221"/>
        <end position="240"/>
    </location>
</feature>
<name>A0ABY6IT48_9HYPH</name>
<feature type="domain" description="EamA" evidence="7">
    <location>
        <begin position="156"/>
        <end position="291"/>
    </location>
</feature>
<dbReference type="InterPro" id="IPR000620">
    <property type="entry name" value="EamA_dom"/>
</dbReference>
<feature type="transmembrane region" description="Helical" evidence="6">
    <location>
        <begin position="79"/>
        <end position="98"/>
    </location>
</feature>
<feature type="transmembrane region" description="Helical" evidence="6">
    <location>
        <begin position="49"/>
        <end position="67"/>
    </location>
</feature>
<feature type="domain" description="EamA" evidence="7">
    <location>
        <begin position="17"/>
        <end position="147"/>
    </location>
</feature>
<protein>
    <submittedName>
        <fullName evidence="8">DMT family transporter</fullName>
    </submittedName>
</protein>
<dbReference type="EMBL" id="CP107716">
    <property type="protein sequence ID" value="UYQ73780.1"/>
    <property type="molecule type" value="Genomic_DNA"/>
</dbReference>
<dbReference type="Pfam" id="PF00892">
    <property type="entry name" value="EamA"/>
    <property type="match status" value="2"/>
</dbReference>
<comment type="subcellular location">
    <subcellularLocation>
        <location evidence="1">Membrane</location>
        <topology evidence="1">Multi-pass membrane protein</topology>
    </subcellularLocation>
</comment>
<feature type="transmembrane region" description="Helical" evidence="6">
    <location>
        <begin position="277"/>
        <end position="294"/>
    </location>
</feature>
<dbReference type="RefSeq" id="WP_264227339.1">
    <property type="nucleotide sequence ID" value="NZ_CP107716.1"/>
</dbReference>
<feature type="transmembrane region" description="Helical" evidence="6">
    <location>
        <begin position="187"/>
        <end position="209"/>
    </location>
</feature>
<accession>A0ABY6IT48</accession>
<evidence type="ECO:0000313" key="9">
    <source>
        <dbReference type="Proteomes" id="UP001163882"/>
    </source>
</evidence>
<keyword evidence="9" id="KW-1185">Reference proteome</keyword>
<evidence type="ECO:0000256" key="5">
    <source>
        <dbReference type="ARBA" id="ARBA00023136"/>
    </source>
</evidence>
<keyword evidence="5 6" id="KW-0472">Membrane</keyword>
<gene>
    <name evidence="8" type="ORF">OF122_08495</name>
</gene>
<evidence type="ECO:0000256" key="2">
    <source>
        <dbReference type="ARBA" id="ARBA00009853"/>
    </source>
</evidence>
<sequence length="306" mass="33201">MAVIKSQARDALANSTSGMPFMIAAVLLVPISDAMSKSLTGIMEPFEIAFWRFLFQMLMLGLAIVVLRRRLARGPWPLLLMGGATIAVVLSSLIAAFVTMPIATAIAIFFVEPLILTLLSAWLLGEKTGWRRYAAVAVGLVGALIVIRPSWDVFGWASLLPLVAATGFALNAIVIRKLSGEMDGLSVQFWFSLVAMAILGGGLLAFGGFDLVSLEGIDPDGPWGQLVFMGMFSGVTFFLFSEAFRRTSASTLAPFQYLEIIGATIIGYLVFGDFPDFWTWVGAAIILASGLYVFQRERRQGRQALQ</sequence>
<reference evidence="8" key="1">
    <citation type="submission" date="2022-10" db="EMBL/GenBank/DDBJ databases">
        <title>YIM 151497 complete genome.</title>
        <authorList>
            <person name="Chen X."/>
        </authorList>
    </citation>
    <scope>NUCLEOTIDE SEQUENCE</scope>
    <source>
        <strain evidence="8">YIM 151497</strain>
    </source>
</reference>
<dbReference type="Proteomes" id="UP001163882">
    <property type="component" value="Chromosome"/>
</dbReference>
<evidence type="ECO:0000256" key="1">
    <source>
        <dbReference type="ARBA" id="ARBA00004141"/>
    </source>
</evidence>
<comment type="similarity">
    <text evidence="2">Belongs to the drug/metabolite transporter (DMT) superfamily. 10 TMS drug/metabolite exporter (DME) (TC 2.A.7.3) family.</text>
</comment>
<feature type="transmembrane region" description="Helical" evidence="6">
    <location>
        <begin position="252"/>
        <end position="271"/>
    </location>
</feature>